<evidence type="ECO:0000256" key="4">
    <source>
        <dbReference type="ARBA" id="ARBA00022723"/>
    </source>
</evidence>
<dbReference type="Pfam" id="PF00111">
    <property type="entry name" value="Fer2"/>
    <property type="match status" value="1"/>
</dbReference>
<comment type="cofactor">
    <cofactor evidence="1">
        <name>FAD</name>
        <dbReference type="ChEBI" id="CHEBI:57692"/>
    </cofactor>
</comment>
<dbReference type="SUPFAM" id="SSF54292">
    <property type="entry name" value="2Fe-2S ferredoxin-like"/>
    <property type="match status" value="1"/>
</dbReference>
<keyword evidence="5" id="KW-0274">FAD</keyword>
<dbReference type="Pfam" id="PF00970">
    <property type="entry name" value="FAD_binding_6"/>
    <property type="match status" value="1"/>
</dbReference>
<keyword evidence="3" id="KW-0001">2Fe-2S</keyword>
<keyword evidence="6" id="KW-0560">Oxidoreductase</keyword>
<dbReference type="Gene3D" id="3.10.20.30">
    <property type="match status" value="1"/>
</dbReference>
<dbReference type="GO" id="GO:0051537">
    <property type="term" value="F:2 iron, 2 sulfur cluster binding"/>
    <property type="evidence" value="ECO:0007669"/>
    <property type="project" value="UniProtKB-KW"/>
</dbReference>
<dbReference type="CDD" id="cd06215">
    <property type="entry name" value="FNR_iron_sulfur_binding_1"/>
    <property type="match status" value="1"/>
</dbReference>
<dbReference type="EMBL" id="SUMC01000123">
    <property type="protein sequence ID" value="TJZ98910.1"/>
    <property type="molecule type" value="Genomic_DNA"/>
</dbReference>
<dbReference type="InterPro" id="IPR008333">
    <property type="entry name" value="Cbr1-like_FAD-bd_dom"/>
</dbReference>
<sequence>MITLVCRGVRAETDDVKSFVFEVQGPAVRYRAGQFMTFDLGGVSRSYTLSSAPTRPDRVAITVKRKPGGVVSGWLHDTMRPGDVVRASGPVGFFTLEDHPAAKYLFLTAGSGVTPLISIARALYDLAVEPDLVSVHSGRDNLFRDELAFIGRDLPGFTALRTGERLTAEMLRAAVPDVVEREVFCCGPPGYMAAVRVMLGELGCDPARCHEESFELEPLGPVPVVGGGGFRVEFSGSGRVVECPPGGTLLEAAEAAGVAVATSCRVGLCGTCKSSLTAGRVEMDHKGGIRAREIAQGKVLLCCARPLTDLVIDR</sequence>
<keyword evidence="8" id="KW-0411">Iron-sulfur</keyword>
<protein>
    <submittedName>
        <fullName evidence="11">Hybrid-cluster NAD(P)-dependent oxidoreductase</fullName>
    </submittedName>
</protein>
<dbReference type="OrthoDB" id="9796486at2"/>
<evidence type="ECO:0000313" key="11">
    <source>
        <dbReference type="EMBL" id="TJZ98910.1"/>
    </source>
</evidence>
<dbReference type="InterPro" id="IPR036010">
    <property type="entry name" value="2Fe-2S_ferredoxin-like_sf"/>
</dbReference>
<keyword evidence="7" id="KW-0408">Iron</keyword>
<evidence type="ECO:0000256" key="1">
    <source>
        <dbReference type="ARBA" id="ARBA00001974"/>
    </source>
</evidence>
<evidence type="ECO:0000259" key="9">
    <source>
        <dbReference type="PROSITE" id="PS51085"/>
    </source>
</evidence>
<evidence type="ECO:0000256" key="8">
    <source>
        <dbReference type="ARBA" id="ARBA00023014"/>
    </source>
</evidence>
<dbReference type="InterPro" id="IPR012675">
    <property type="entry name" value="Beta-grasp_dom_sf"/>
</dbReference>
<dbReference type="GO" id="GO:0046872">
    <property type="term" value="F:metal ion binding"/>
    <property type="evidence" value="ECO:0007669"/>
    <property type="project" value="UniProtKB-KW"/>
</dbReference>
<keyword evidence="12" id="KW-1185">Reference proteome</keyword>
<dbReference type="PROSITE" id="PS51384">
    <property type="entry name" value="FAD_FR"/>
    <property type="match status" value="1"/>
</dbReference>
<dbReference type="PRINTS" id="PR00410">
    <property type="entry name" value="PHEHYDRXLASE"/>
</dbReference>
<dbReference type="Proteomes" id="UP000305778">
    <property type="component" value="Unassembled WGS sequence"/>
</dbReference>
<dbReference type="PROSITE" id="PS51085">
    <property type="entry name" value="2FE2S_FER_2"/>
    <property type="match status" value="1"/>
</dbReference>
<keyword evidence="2" id="KW-0285">Flavoprotein</keyword>
<evidence type="ECO:0000313" key="12">
    <source>
        <dbReference type="Proteomes" id="UP000305778"/>
    </source>
</evidence>
<dbReference type="SUPFAM" id="SSF63380">
    <property type="entry name" value="Riboflavin synthase domain-like"/>
    <property type="match status" value="1"/>
</dbReference>
<dbReference type="InterPro" id="IPR050415">
    <property type="entry name" value="MRET"/>
</dbReference>
<feature type="domain" description="FAD-binding FR-type" evidence="10">
    <location>
        <begin position="1"/>
        <end position="97"/>
    </location>
</feature>
<name>A0A4U0RVS4_9ACTN</name>
<dbReference type="InterPro" id="IPR001041">
    <property type="entry name" value="2Fe-2S_ferredoxin-type"/>
</dbReference>
<dbReference type="InterPro" id="IPR017938">
    <property type="entry name" value="Riboflavin_synthase-like_b-brl"/>
</dbReference>
<dbReference type="AlphaFoldDB" id="A0A4U0RVS4"/>
<dbReference type="Gene3D" id="3.40.50.80">
    <property type="entry name" value="Nucleotide-binding domain of ferredoxin-NADP reductase (FNR) module"/>
    <property type="match status" value="1"/>
</dbReference>
<evidence type="ECO:0000256" key="5">
    <source>
        <dbReference type="ARBA" id="ARBA00022827"/>
    </source>
</evidence>
<dbReference type="InterPro" id="IPR017927">
    <property type="entry name" value="FAD-bd_FR_type"/>
</dbReference>
<organism evidence="11 12">
    <name type="scientific">Actinacidiphila oryziradicis</name>
    <dbReference type="NCBI Taxonomy" id="2571141"/>
    <lineage>
        <taxon>Bacteria</taxon>
        <taxon>Bacillati</taxon>
        <taxon>Actinomycetota</taxon>
        <taxon>Actinomycetes</taxon>
        <taxon>Kitasatosporales</taxon>
        <taxon>Streptomycetaceae</taxon>
        <taxon>Actinacidiphila</taxon>
    </lineage>
</organism>
<feature type="domain" description="2Fe-2S ferredoxin-type" evidence="9">
    <location>
        <begin position="230"/>
        <end position="314"/>
    </location>
</feature>
<comment type="caution">
    <text evidence="11">The sequence shown here is derived from an EMBL/GenBank/DDBJ whole genome shotgun (WGS) entry which is preliminary data.</text>
</comment>
<dbReference type="PANTHER" id="PTHR47354">
    <property type="entry name" value="NADH OXIDOREDUCTASE HCR"/>
    <property type="match status" value="1"/>
</dbReference>
<evidence type="ECO:0000259" key="10">
    <source>
        <dbReference type="PROSITE" id="PS51384"/>
    </source>
</evidence>
<dbReference type="GO" id="GO:0016491">
    <property type="term" value="F:oxidoreductase activity"/>
    <property type="evidence" value="ECO:0007669"/>
    <property type="project" value="UniProtKB-KW"/>
</dbReference>
<dbReference type="Gene3D" id="2.40.30.10">
    <property type="entry name" value="Translation factors"/>
    <property type="match status" value="1"/>
</dbReference>
<dbReference type="InterPro" id="IPR039261">
    <property type="entry name" value="FNR_nucleotide-bd"/>
</dbReference>
<dbReference type="CDD" id="cd00207">
    <property type="entry name" value="fer2"/>
    <property type="match status" value="1"/>
</dbReference>
<dbReference type="SUPFAM" id="SSF52343">
    <property type="entry name" value="Ferredoxin reductase-like, C-terminal NADP-linked domain"/>
    <property type="match status" value="1"/>
</dbReference>
<accession>A0A4U0RVS4</accession>
<evidence type="ECO:0000256" key="2">
    <source>
        <dbReference type="ARBA" id="ARBA00022630"/>
    </source>
</evidence>
<dbReference type="PANTHER" id="PTHR47354:SF6">
    <property type="entry name" value="NADH OXIDOREDUCTASE HCR"/>
    <property type="match status" value="1"/>
</dbReference>
<gene>
    <name evidence="11" type="ORF">FCI23_47725</name>
</gene>
<dbReference type="PROSITE" id="PS00197">
    <property type="entry name" value="2FE2S_FER_1"/>
    <property type="match status" value="1"/>
</dbReference>
<reference evidence="11 12" key="1">
    <citation type="submission" date="2019-04" db="EMBL/GenBank/DDBJ databases">
        <title>Streptomyces oryziradicis sp. nov., a novel actinomycete isolated from rhizosphere soil of rice (Oryza sativa L.).</title>
        <authorList>
            <person name="Li C."/>
        </authorList>
    </citation>
    <scope>NUCLEOTIDE SEQUENCE [LARGE SCALE GENOMIC DNA]</scope>
    <source>
        <strain evidence="11 12">NEAU-C40</strain>
    </source>
</reference>
<dbReference type="InterPro" id="IPR006058">
    <property type="entry name" value="2Fe2S_fd_BS"/>
</dbReference>
<evidence type="ECO:0000256" key="7">
    <source>
        <dbReference type="ARBA" id="ARBA00023004"/>
    </source>
</evidence>
<keyword evidence="4" id="KW-0479">Metal-binding</keyword>
<evidence type="ECO:0000256" key="3">
    <source>
        <dbReference type="ARBA" id="ARBA00022714"/>
    </source>
</evidence>
<evidence type="ECO:0000256" key="6">
    <source>
        <dbReference type="ARBA" id="ARBA00023002"/>
    </source>
</evidence>
<proteinExistence type="predicted"/>